<dbReference type="RefSeq" id="WP_378289847.1">
    <property type="nucleotide sequence ID" value="NZ_JBHULE010000004.1"/>
</dbReference>
<dbReference type="Proteomes" id="UP001597319">
    <property type="component" value="Unassembled WGS sequence"/>
</dbReference>
<dbReference type="Pfam" id="PF13508">
    <property type="entry name" value="Acetyltransf_7"/>
    <property type="match status" value="1"/>
</dbReference>
<dbReference type="InterPro" id="IPR000182">
    <property type="entry name" value="GNAT_dom"/>
</dbReference>
<comment type="caution">
    <text evidence="2">The sequence shown here is derived from an EMBL/GenBank/DDBJ whole genome shotgun (WGS) entry which is preliminary data.</text>
</comment>
<dbReference type="SUPFAM" id="SSF55729">
    <property type="entry name" value="Acyl-CoA N-acyltransferases (Nat)"/>
    <property type="match status" value="1"/>
</dbReference>
<reference evidence="3" key="1">
    <citation type="journal article" date="2019" name="Int. J. Syst. Evol. Microbiol.">
        <title>The Global Catalogue of Microorganisms (GCM) 10K type strain sequencing project: providing services to taxonomists for standard genome sequencing and annotation.</title>
        <authorList>
            <consortium name="The Broad Institute Genomics Platform"/>
            <consortium name="The Broad Institute Genome Sequencing Center for Infectious Disease"/>
            <person name="Wu L."/>
            <person name="Ma J."/>
        </authorList>
    </citation>
    <scope>NUCLEOTIDE SEQUENCE [LARGE SCALE GENOMIC DNA]</scope>
    <source>
        <strain evidence="3">KCTC 52274</strain>
    </source>
</reference>
<dbReference type="InterPro" id="IPR053144">
    <property type="entry name" value="Acetyltransferase_Butenolide"/>
</dbReference>
<dbReference type="InterPro" id="IPR016181">
    <property type="entry name" value="Acyl_CoA_acyltransferase"/>
</dbReference>
<dbReference type="PANTHER" id="PTHR43233">
    <property type="entry name" value="FAMILY N-ACETYLTRANSFERASE, PUTATIVE (AFU_ORTHOLOGUE AFUA_6G03350)-RELATED"/>
    <property type="match status" value="1"/>
</dbReference>
<evidence type="ECO:0000259" key="1">
    <source>
        <dbReference type="PROSITE" id="PS51186"/>
    </source>
</evidence>
<name>A0ABW5LCE6_9FLAO</name>
<protein>
    <submittedName>
        <fullName evidence="2">GNAT family N-acetyltransferase</fullName>
    </submittedName>
</protein>
<dbReference type="PROSITE" id="PS51186">
    <property type="entry name" value="GNAT"/>
    <property type="match status" value="1"/>
</dbReference>
<keyword evidence="3" id="KW-1185">Reference proteome</keyword>
<dbReference type="CDD" id="cd04301">
    <property type="entry name" value="NAT_SF"/>
    <property type="match status" value="1"/>
</dbReference>
<evidence type="ECO:0000313" key="2">
    <source>
        <dbReference type="EMBL" id="MFD2561806.1"/>
    </source>
</evidence>
<dbReference type="Gene3D" id="3.40.630.30">
    <property type="match status" value="1"/>
</dbReference>
<gene>
    <name evidence="2" type="ORF">ACFSR1_03925</name>
</gene>
<sequence>MTEKDQIEISKRKAKLDIPLIHQFITNSYWVKGRTIKQVKTSINNSECFGLYLNGKQIGFARVISDKVVFAYIMDVFVINNERDNGYASQLMNHILNDKNYNQVQQWCLKTKDAHNFYSKFGFKNLDNEQWFLQHILE</sequence>
<feature type="domain" description="N-acetyltransferase" evidence="1">
    <location>
        <begin position="7"/>
        <end position="138"/>
    </location>
</feature>
<organism evidence="2 3">
    <name type="scientific">Aquimarina rubra</name>
    <dbReference type="NCBI Taxonomy" id="1920033"/>
    <lineage>
        <taxon>Bacteria</taxon>
        <taxon>Pseudomonadati</taxon>
        <taxon>Bacteroidota</taxon>
        <taxon>Flavobacteriia</taxon>
        <taxon>Flavobacteriales</taxon>
        <taxon>Flavobacteriaceae</taxon>
        <taxon>Aquimarina</taxon>
    </lineage>
</organism>
<proteinExistence type="predicted"/>
<dbReference type="EMBL" id="JBHULE010000004">
    <property type="protein sequence ID" value="MFD2561806.1"/>
    <property type="molecule type" value="Genomic_DNA"/>
</dbReference>
<dbReference type="PANTHER" id="PTHR43233:SF1">
    <property type="entry name" value="FAMILY N-ACETYLTRANSFERASE, PUTATIVE (AFU_ORTHOLOGUE AFUA_6G03350)-RELATED"/>
    <property type="match status" value="1"/>
</dbReference>
<evidence type="ECO:0000313" key="3">
    <source>
        <dbReference type="Proteomes" id="UP001597319"/>
    </source>
</evidence>
<accession>A0ABW5LCE6</accession>